<dbReference type="EMBL" id="JAYGJQ010000001">
    <property type="protein sequence ID" value="MEA9355715.1"/>
    <property type="molecule type" value="Genomic_DNA"/>
</dbReference>
<dbReference type="RefSeq" id="WP_323575343.1">
    <property type="nucleotide sequence ID" value="NZ_JAYGJQ010000001.1"/>
</dbReference>
<accession>A0ABU5VUL4</accession>
<comment type="caution">
    <text evidence="1">The sequence shown here is derived from an EMBL/GenBank/DDBJ whole genome shotgun (WGS) entry which is preliminary data.</text>
</comment>
<evidence type="ECO:0000313" key="1">
    <source>
        <dbReference type="EMBL" id="MEA9355715.1"/>
    </source>
</evidence>
<reference evidence="1 2" key="1">
    <citation type="submission" date="2023-11" db="EMBL/GenBank/DDBJ databases">
        <title>A Novel Polar Bacteriovorax (B. antarcticus) Isolated from the Biocrust in Antarctica.</title>
        <authorList>
            <person name="Mun W."/>
            <person name="Choi S.Y."/>
            <person name="Mitchell R.J."/>
        </authorList>
    </citation>
    <scope>NUCLEOTIDE SEQUENCE [LARGE SCALE GENOMIC DNA]</scope>
    <source>
        <strain evidence="1 2">PP10</strain>
    </source>
</reference>
<proteinExistence type="predicted"/>
<gene>
    <name evidence="1" type="ORF">SHI21_05870</name>
</gene>
<evidence type="ECO:0000313" key="2">
    <source>
        <dbReference type="Proteomes" id="UP001302274"/>
    </source>
</evidence>
<dbReference type="Proteomes" id="UP001302274">
    <property type="component" value="Unassembled WGS sequence"/>
</dbReference>
<name>A0ABU5VUL4_9BACT</name>
<keyword evidence="2" id="KW-1185">Reference proteome</keyword>
<protein>
    <submittedName>
        <fullName evidence="1">Uncharacterized protein</fullName>
    </submittedName>
</protein>
<sequence>MIIIKGILRTLGLVCLITFNNSYASELWSRTQLTGRHFLSVERTDAGLKLKHFTQQRGEYQSLLSETIFKNKSELEKYVAVNYPNYNAVTSLNSWPIQTKLEKDQDKIFGRGEKNEYIWAAKNRWSDEWELKYAQWLQNEVTPEFFKRYKIPTDCADALVGLRWIFARMNSLPVANTIADTGNIFGHFSMKKEWRKYDTAANWYEDELFMAALDYIMNLTSTRTVINDGYPVKIDKEGLVPGTYIITQNNGSGHAKIITETHYDEITELPLYTMASTSPREVRLLAREVFLDQDWPAKSAKEILAFRWPVVVNSSWVLQPKNARSNYSEEQFDIEIKKEFPAFIQFVLSRVKGSYDPLKLVEMGVNDVLNYARQRISVVTSGYAYCKNNNCKAGSAGDEDWGTSSRDAKLLKKFHDIDTLVKQFENLSPGLYDRWMAGLRSAIIQIEGVDLSLSSLRFIMESNLYSSLASDTPERRWGLNTSELLTKWMSDAEKLLSARDGVISRPENPCSTDCYPKTNLWVGLSTYDIDAELNKLYVQVNTYCTLIGSNQCLKFFSTKGQKILVHSGQSKTLDSWFQRIPYFHSDPRVSIERRWGKLPEDIKALALPYFETVKVAKNSLAVLDSVKLMNLKTGKIIYQADVDSRIVLTASGVVYSINDQKGEIKRMHFHNGLMEWIDVADPDQLLKVEVKRHIYVTESQGYTIFRKTLPQGQITFRIKDDQIEFIKEHTGSTNQFGPLLTMAIEKNTMSFIDLDRTLNVDITVPSSPDFIDMNIVKISSYKYPYAVLNYADHDQDLYYSILVNIEDKTWTKIASSLNEKHLVLWASADLKKMLLQTNFSQEFPTVYAVSWDELNHFKIQEMSNLILGAEIINGSAYFISGTGGIWDFNPKTKLFHWDTKPIEVNAPANFEVKFLTSFGAYFSSSDSGLIRMFSNTKDLNLPKDLLADDEFCQIQTKVEEIFSYRFSTSYGDYSCMGGSLLKSELTNQNAELTPQFSTYSWINKESLLDLRWQKTFAEFDVQYGTIIGLGKNMGLWWNSVE</sequence>
<organism evidence="1 2">
    <name type="scientific">Bacteriovorax antarcticus</name>
    <dbReference type="NCBI Taxonomy" id="3088717"/>
    <lineage>
        <taxon>Bacteria</taxon>
        <taxon>Pseudomonadati</taxon>
        <taxon>Bdellovibrionota</taxon>
        <taxon>Bacteriovoracia</taxon>
        <taxon>Bacteriovoracales</taxon>
        <taxon>Bacteriovoracaceae</taxon>
        <taxon>Bacteriovorax</taxon>
    </lineage>
</organism>